<evidence type="ECO:0000313" key="2">
    <source>
        <dbReference type="EMBL" id="BBO23438.1"/>
    </source>
</evidence>
<sequence>MPSEQQFFQEDEAEQILLLAARRSASGAMSREQLLAAAAEAGISPEAVQEAETEYRERSAEVKERLHYDKHVKHEFWTHLSTYLLVNTGLVFLDLRGDGGLDWAYWPVIGWGLGMIAHAWMTFAKGSDDYEKEFRRWRAKKSLRESGVIDDVAAGIIAGVGLGSLGTTLSEDALNRSSRAARRALRQERKAHIEQRKMEAIEHLRAKTGLSLPEAKQVVEEYLEEMEE</sequence>
<dbReference type="Proteomes" id="UP000662873">
    <property type="component" value="Chromosome"/>
</dbReference>
<proteinExistence type="predicted"/>
<organism evidence="2 3">
    <name type="scientific">Candidatus Nitrosymbiomonas proteolyticus</name>
    <dbReference type="NCBI Taxonomy" id="2608984"/>
    <lineage>
        <taxon>Bacteria</taxon>
        <taxon>Bacillati</taxon>
        <taxon>Armatimonadota</taxon>
        <taxon>Armatimonadota incertae sedis</taxon>
        <taxon>Candidatus Nitrosymbiomonas</taxon>
    </lineage>
</organism>
<reference evidence="2" key="1">
    <citation type="journal article" name="DNA Res.">
        <title>The physiological potential of anammox bacteria as revealed by their core genome structure.</title>
        <authorList>
            <person name="Okubo T."/>
            <person name="Toyoda A."/>
            <person name="Fukuhara K."/>
            <person name="Uchiyama I."/>
            <person name="Harigaya Y."/>
            <person name="Kuroiwa M."/>
            <person name="Suzuki T."/>
            <person name="Murakami Y."/>
            <person name="Suwa Y."/>
            <person name="Takami H."/>
        </authorList>
    </citation>
    <scope>NUCLEOTIDE SEQUENCE</scope>
    <source>
        <strain evidence="2">317325-2</strain>
    </source>
</reference>
<evidence type="ECO:0000313" key="3">
    <source>
        <dbReference type="Proteomes" id="UP000662873"/>
    </source>
</evidence>
<dbReference type="InterPro" id="IPR025698">
    <property type="entry name" value="2TM_dom"/>
</dbReference>
<feature type="domain" description="2TM" evidence="1">
    <location>
        <begin position="73"/>
        <end position="142"/>
    </location>
</feature>
<protein>
    <recommendedName>
        <fullName evidence="1">2TM domain-containing protein</fullName>
    </recommendedName>
</protein>
<evidence type="ECO:0000259" key="1">
    <source>
        <dbReference type="Pfam" id="PF13239"/>
    </source>
</evidence>
<dbReference type="Gene3D" id="3.30.1390.10">
    <property type="match status" value="1"/>
</dbReference>
<accession>A0A809R9V9</accession>
<dbReference type="KEGG" id="npy:NPRO_10330"/>
<dbReference type="Pfam" id="PF13239">
    <property type="entry name" value="2TM"/>
    <property type="match status" value="1"/>
</dbReference>
<dbReference type="AlphaFoldDB" id="A0A809R9V9"/>
<dbReference type="InterPro" id="IPR014719">
    <property type="entry name" value="Ribosomal_bL12_C/ClpS-like"/>
</dbReference>
<gene>
    <name evidence="2" type="ORF">NPRO_10330</name>
</gene>
<dbReference type="EMBL" id="AP021858">
    <property type="protein sequence ID" value="BBO23438.1"/>
    <property type="molecule type" value="Genomic_DNA"/>
</dbReference>
<name>A0A809R9V9_9BACT</name>